<keyword evidence="1" id="KW-0472">Membrane</keyword>
<evidence type="ECO:0000256" key="1">
    <source>
        <dbReference type="SAM" id="Phobius"/>
    </source>
</evidence>
<evidence type="ECO:0000313" key="3">
    <source>
        <dbReference type="Proteomes" id="UP000017819"/>
    </source>
</evidence>
<comment type="caution">
    <text evidence="2">The sequence shown here is derived from an EMBL/GenBank/DDBJ whole genome shotgun (WGS) entry which is preliminary data.</text>
</comment>
<dbReference type="Pfam" id="PF11003">
    <property type="entry name" value="DUF2842"/>
    <property type="match status" value="1"/>
</dbReference>
<proteinExistence type="predicted"/>
<feature type="transmembrane region" description="Helical" evidence="1">
    <location>
        <begin position="39"/>
        <end position="62"/>
    </location>
</feature>
<dbReference type="InterPro" id="IPR021265">
    <property type="entry name" value="DUF2842"/>
</dbReference>
<gene>
    <name evidence="2" type="ORF">N177_3359</name>
</gene>
<accession>V4RAT6</accession>
<dbReference type="RefSeq" id="WP_023433477.1">
    <property type="nucleotide sequence ID" value="NZ_AWXZ01000039.1"/>
</dbReference>
<protein>
    <recommendedName>
        <fullName evidence="4">DUF2842 domain-containing protein</fullName>
    </recommendedName>
</protein>
<sequence>MASRSRRIIGRVGLVLFVIVYIAVAMVVGAVHFPERHPVVQILYFAVAGIAWVFPAMLIIAWSRGGQRGSGG</sequence>
<keyword evidence="1" id="KW-0812">Transmembrane</keyword>
<dbReference type="OrthoDB" id="7510023at2"/>
<dbReference type="AlphaFoldDB" id="V4RAT6"/>
<keyword evidence="3" id="KW-1185">Reference proteome</keyword>
<dbReference type="Proteomes" id="UP000017819">
    <property type="component" value="Unassembled WGS sequence"/>
</dbReference>
<reference evidence="2 3" key="1">
    <citation type="journal article" date="2014" name="Genome Announc.">
        <title>Draft Genome Sequence of Lutibaculum baratangense Strain AMV1T, Isolated from a Mud Volcano in Andamans, India.</title>
        <authorList>
            <person name="Singh A."/>
            <person name="Sreenivas A."/>
            <person name="Sathyanarayana Reddy G."/>
            <person name="Pinnaka A.K."/>
            <person name="Shivaji S."/>
        </authorList>
    </citation>
    <scope>NUCLEOTIDE SEQUENCE [LARGE SCALE GENOMIC DNA]</scope>
    <source>
        <strain evidence="2 3">AMV1</strain>
    </source>
</reference>
<keyword evidence="1" id="KW-1133">Transmembrane helix</keyword>
<dbReference type="eggNOG" id="ENOG503091N">
    <property type="taxonomic scope" value="Bacteria"/>
</dbReference>
<evidence type="ECO:0008006" key="4">
    <source>
        <dbReference type="Google" id="ProtNLM"/>
    </source>
</evidence>
<name>V4RAT6_9HYPH</name>
<dbReference type="EMBL" id="AWXZ01000039">
    <property type="protein sequence ID" value="ESR23291.1"/>
    <property type="molecule type" value="Genomic_DNA"/>
</dbReference>
<feature type="transmembrane region" description="Helical" evidence="1">
    <location>
        <begin position="12"/>
        <end position="33"/>
    </location>
</feature>
<organism evidence="2 3">
    <name type="scientific">Lutibaculum baratangense AMV1</name>
    <dbReference type="NCBI Taxonomy" id="631454"/>
    <lineage>
        <taxon>Bacteria</taxon>
        <taxon>Pseudomonadati</taxon>
        <taxon>Pseudomonadota</taxon>
        <taxon>Alphaproteobacteria</taxon>
        <taxon>Hyphomicrobiales</taxon>
        <taxon>Tepidamorphaceae</taxon>
        <taxon>Lutibaculum</taxon>
    </lineage>
</organism>
<evidence type="ECO:0000313" key="2">
    <source>
        <dbReference type="EMBL" id="ESR23291.1"/>
    </source>
</evidence>